<keyword evidence="2 9" id="KW-0479">Metal-binding</keyword>
<dbReference type="Gene3D" id="3.90.320.10">
    <property type="match status" value="1"/>
</dbReference>
<keyword evidence="7 9" id="KW-0051">Antiviral defense</keyword>
<dbReference type="Proteomes" id="UP001168423">
    <property type="component" value="Unassembled WGS sequence"/>
</dbReference>
<dbReference type="InterPro" id="IPR011604">
    <property type="entry name" value="PDDEXK-like_dom_sf"/>
</dbReference>
<dbReference type="EC" id="3.1.12.1" evidence="9"/>
<proteinExistence type="inferred from homology"/>
<dbReference type="RefSeq" id="WP_301676295.1">
    <property type="nucleotide sequence ID" value="NZ_VCYI01000001.1"/>
</dbReference>
<keyword evidence="8 9" id="KW-0464">Manganese</keyword>
<evidence type="ECO:0000256" key="2">
    <source>
        <dbReference type="ARBA" id="ARBA00022723"/>
    </source>
</evidence>
<evidence type="ECO:0000313" key="11">
    <source>
        <dbReference type="EMBL" id="MDN7011691.1"/>
    </source>
</evidence>
<comment type="cofactor">
    <cofactor evidence="9">
        <name>iron-sulfur cluster</name>
        <dbReference type="ChEBI" id="CHEBI:30408"/>
    </cofactor>
</comment>
<evidence type="ECO:0000256" key="8">
    <source>
        <dbReference type="ARBA" id="ARBA00023211"/>
    </source>
</evidence>
<dbReference type="InterPro" id="IPR022765">
    <property type="entry name" value="Dna2/Cas4_DUF83"/>
</dbReference>
<dbReference type="NCBIfam" id="TIGR00372">
    <property type="entry name" value="cas4"/>
    <property type="match status" value="1"/>
</dbReference>
<keyword evidence="1 9" id="KW-0540">Nuclease</keyword>
<feature type="domain" description="DUF83" evidence="10">
    <location>
        <begin position="106"/>
        <end position="201"/>
    </location>
</feature>
<evidence type="ECO:0000256" key="9">
    <source>
        <dbReference type="RuleBase" id="RU365022"/>
    </source>
</evidence>
<keyword evidence="6 9" id="KW-0411">Iron-sulfur</keyword>
<keyword evidence="12" id="KW-1185">Reference proteome</keyword>
<reference evidence="11" key="1">
    <citation type="submission" date="2019-05" db="EMBL/GenBank/DDBJ databases">
        <title>Isolation and characterization of methanogens from the cold seep sediment at Four-Way Closure Ridge.</title>
        <authorList>
            <person name="You Y.-T."/>
            <person name="Chen S.-C."/>
            <person name="Zhang W.-L."/>
            <person name="Lai M.-C."/>
        </authorList>
    </citation>
    <scope>NUCLEOTIDE SEQUENCE</scope>
    <source>
        <strain evidence="11">FWC-SCC3</strain>
    </source>
</reference>
<keyword evidence="4 9" id="KW-0269">Exonuclease</keyword>
<dbReference type="InterPro" id="IPR013343">
    <property type="entry name" value="CRISPR-assoc_prot_Cas4"/>
</dbReference>
<keyword evidence="5 9" id="KW-0408">Iron</keyword>
<evidence type="ECO:0000259" key="10">
    <source>
        <dbReference type="Pfam" id="PF01930"/>
    </source>
</evidence>
<comment type="function">
    <text evidence="9">CRISPR (clustered regularly interspaced short palindromic repeat) is an adaptive immune system that provides protection against mobile genetic elements (viruses, transposable elements and conjugative plasmids). CRISPR clusters contain sequences complementary to antecedent mobile elements and target invading nucleic acids. CRISPR clusters are transcribed and processed into CRISPR RNA (crRNA).</text>
</comment>
<organism evidence="11 12">
    <name type="scientific">Methanoculleus methanifontis</name>
    <dbReference type="NCBI Taxonomy" id="2584086"/>
    <lineage>
        <taxon>Archaea</taxon>
        <taxon>Methanobacteriati</taxon>
        <taxon>Methanobacteriota</taxon>
        <taxon>Stenosarchaea group</taxon>
        <taxon>Methanomicrobia</taxon>
        <taxon>Methanomicrobiales</taxon>
        <taxon>Methanomicrobiaceae</taxon>
        <taxon>Methanoculleus</taxon>
    </lineage>
</organism>
<accession>A0ABT8M1D1</accession>
<sequence>MRKRYTDEELLALSGIQHFCFCPRQWALIHVERQWEENLRTAEGRLIHQRVDDPFFTESRGDVIVSRAVPLVSYGLGLYGVADVVECIRSEDGVSLPGREGLWAMRPVEYKRGRPKIDERDEVQLCAQALCLEEMLDTRIGRGDFYYNEIRRRVPLLLSDELRERVYTLSEEMHVLFARGVTPAAEVSRKCNLCSLQNVCMPKLTKKPRSVRKYLQKHVKEACVEDV</sequence>
<evidence type="ECO:0000256" key="6">
    <source>
        <dbReference type="ARBA" id="ARBA00023014"/>
    </source>
</evidence>
<comment type="cofactor">
    <cofactor evidence="9">
        <name>Mg(2+)</name>
        <dbReference type="ChEBI" id="CHEBI:18420"/>
    </cofactor>
    <cofactor evidence="9">
        <name>Mn(2+)</name>
        <dbReference type="ChEBI" id="CHEBI:29035"/>
    </cofactor>
    <text evidence="9">Mg(2+) or Mn(2+) required for ssDNA cleavage activity.</text>
</comment>
<name>A0ABT8M1D1_9EURY</name>
<protein>
    <recommendedName>
        <fullName evidence="9">CRISPR-associated exonuclease Cas4</fullName>
        <ecNumber evidence="9">3.1.12.1</ecNumber>
    </recommendedName>
</protein>
<keyword evidence="3 9" id="KW-0378">Hydrolase</keyword>
<evidence type="ECO:0000313" key="12">
    <source>
        <dbReference type="Proteomes" id="UP001168423"/>
    </source>
</evidence>
<dbReference type="EMBL" id="VCYI01000001">
    <property type="protein sequence ID" value="MDN7011691.1"/>
    <property type="molecule type" value="Genomic_DNA"/>
</dbReference>
<evidence type="ECO:0000256" key="5">
    <source>
        <dbReference type="ARBA" id="ARBA00023004"/>
    </source>
</evidence>
<comment type="caution">
    <text evidence="11">The sequence shown here is derived from an EMBL/GenBank/DDBJ whole genome shotgun (WGS) entry which is preliminary data.</text>
</comment>
<evidence type="ECO:0000256" key="4">
    <source>
        <dbReference type="ARBA" id="ARBA00022839"/>
    </source>
</evidence>
<comment type="similarity">
    <text evidence="9">Belongs to the CRISPR-associated exonuclease Cas4 family.</text>
</comment>
<evidence type="ECO:0000256" key="3">
    <source>
        <dbReference type="ARBA" id="ARBA00022801"/>
    </source>
</evidence>
<gene>
    <name evidence="11" type="primary">cas4</name>
    <name evidence="11" type="ORF">FGW20_01275</name>
</gene>
<evidence type="ECO:0000256" key="7">
    <source>
        <dbReference type="ARBA" id="ARBA00023118"/>
    </source>
</evidence>
<evidence type="ECO:0000256" key="1">
    <source>
        <dbReference type="ARBA" id="ARBA00022722"/>
    </source>
</evidence>
<dbReference type="Pfam" id="PF01930">
    <property type="entry name" value="Cas_Cas4"/>
    <property type="match status" value="1"/>
</dbReference>